<comment type="caution">
    <text evidence="4">The sequence shown here is derived from an EMBL/GenBank/DDBJ whole genome shotgun (WGS) entry which is preliminary data.</text>
</comment>
<proteinExistence type="inferred from homology"/>
<sequence length="542" mass="58590">MPPCIHPSIHPSIHPFVLLFKSPFFTINKTPPPINVVVFGQASVKDKRQSVPHHTVTLALPSTFQMKIPKTSGQLLKPHESAPPYEPTSVLDPQLTSSPSTVAAGNIHPPTAAVLYPHRDQPPLTLAPTSVEPVADDWPDPLVWLLCENPCPDIEDPSFFPDVSHLSSPPPRQANFDSSHVDLLFSAAHSVEIGDINSAQGVLARLNALQPFPSGGPLQRAAFHFKDALLALLPIPYRPAGDSPLSPIELVRRIAAYKALSDLSPIPQFTSLTANQALLDALDVAPSSLHLIDFDLGLGGQWSSFVQEIASRSRASRSIPPPIRITAVVAEEDAENMLAAENLREFARGLGLRLTIEFVQIGGLGPFALRGVRIATSEAVAVVLSPTIFRLIDGASVLSFIRRVAPRVVVFIDTECCCGSGWSFRRRFAYGLEYYAAVFEAVEAGAAAVGAGMEAVRRIEMAVMRPRIFTTVAAAGVTVDWREVMAAAGMVAVELSEFTKLQANCLLRRSPAEGFHVAQRNGAMVLSWRGKEVAATSAWRCR</sequence>
<dbReference type="EMBL" id="JADCNM010000012">
    <property type="protein sequence ID" value="KAG0460193.1"/>
    <property type="molecule type" value="Genomic_DNA"/>
</dbReference>
<dbReference type="PANTHER" id="PTHR31636">
    <property type="entry name" value="OSJNBA0084A10.13 PROTEIN-RELATED"/>
    <property type="match status" value="1"/>
</dbReference>
<evidence type="ECO:0000313" key="5">
    <source>
        <dbReference type="Proteomes" id="UP000639772"/>
    </source>
</evidence>
<protein>
    <recommendedName>
        <fullName evidence="6">Scarecrow-like protein 15</fullName>
    </recommendedName>
</protein>
<evidence type="ECO:0000313" key="4">
    <source>
        <dbReference type="EMBL" id="KAG0460193.1"/>
    </source>
</evidence>
<feature type="region of interest" description="Leucine repeat II (LRII)" evidence="3">
    <location>
        <begin position="338"/>
        <end position="370"/>
    </location>
</feature>
<evidence type="ECO:0000256" key="2">
    <source>
        <dbReference type="ARBA" id="ARBA00023163"/>
    </source>
</evidence>
<keyword evidence="2" id="KW-0804">Transcription</keyword>
<feature type="region of interest" description="SAW" evidence="3">
    <location>
        <begin position="464"/>
        <end position="540"/>
    </location>
</feature>
<dbReference type="InterPro" id="IPR005202">
    <property type="entry name" value="TF_GRAS"/>
</dbReference>
<evidence type="ECO:0000256" key="1">
    <source>
        <dbReference type="ARBA" id="ARBA00023015"/>
    </source>
</evidence>
<dbReference type="Proteomes" id="UP000639772">
    <property type="component" value="Chromosome 12"/>
</dbReference>
<evidence type="ECO:0000256" key="3">
    <source>
        <dbReference type="PROSITE-ProRule" id="PRU01191"/>
    </source>
</evidence>
<organism evidence="4 5">
    <name type="scientific">Vanilla planifolia</name>
    <name type="common">Vanilla</name>
    <dbReference type="NCBI Taxonomy" id="51239"/>
    <lineage>
        <taxon>Eukaryota</taxon>
        <taxon>Viridiplantae</taxon>
        <taxon>Streptophyta</taxon>
        <taxon>Embryophyta</taxon>
        <taxon>Tracheophyta</taxon>
        <taxon>Spermatophyta</taxon>
        <taxon>Magnoliopsida</taxon>
        <taxon>Liliopsida</taxon>
        <taxon>Asparagales</taxon>
        <taxon>Orchidaceae</taxon>
        <taxon>Vanilloideae</taxon>
        <taxon>Vanilleae</taxon>
        <taxon>Vanilla</taxon>
    </lineage>
</organism>
<dbReference type="Pfam" id="PF03514">
    <property type="entry name" value="GRAS"/>
    <property type="match status" value="1"/>
</dbReference>
<keyword evidence="1" id="KW-0805">Transcription regulation</keyword>
<accession>A0A835UG93</accession>
<feature type="region of interest" description="Leucine repeat I (LRI)" evidence="3">
    <location>
        <begin position="178"/>
        <end position="238"/>
    </location>
</feature>
<dbReference type="AlphaFoldDB" id="A0A835UG93"/>
<evidence type="ECO:0008006" key="6">
    <source>
        <dbReference type="Google" id="ProtNLM"/>
    </source>
</evidence>
<reference evidence="4 5" key="1">
    <citation type="journal article" date="2020" name="Nat. Food">
        <title>A phased Vanilla planifolia genome enables genetic improvement of flavour and production.</title>
        <authorList>
            <person name="Hasing T."/>
            <person name="Tang H."/>
            <person name="Brym M."/>
            <person name="Khazi F."/>
            <person name="Huang T."/>
            <person name="Chambers A.H."/>
        </authorList>
    </citation>
    <scope>NUCLEOTIDE SEQUENCE [LARGE SCALE GENOMIC DNA]</scope>
    <source>
        <tissue evidence="4">Leaf</tissue>
    </source>
</reference>
<dbReference type="PROSITE" id="PS50985">
    <property type="entry name" value="GRAS"/>
    <property type="match status" value="1"/>
</dbReference>
<gene>
    <name evidence="4" type="ORF">HPP92_023321</name>
</gene>
<comment type="similarity">
    <text evidence="3">Belongs to the GRAS family.</text>
</comment>
<name>A0A835UG93_VANPL</name>
<comment type="caution">
    <text evidence="3">Lacks conserved residue(s) required for the propagation of feature annotation.</text>
</comment>
<dbReference type="OrthoDB" id="764992at2759"/>